<dbReference type="RefSeq" id="WP_192393407.1">
    <property type="nucleotide sequence ID" value="NZ_CAJHIU010000001.1"/>
</dbReference>
<keyword evidence="4" id="KW-0812">Transmembrane</keyword>
<dbReference type="InterPro" id="IPR052346">
    <property type="entry name" value="O-mannosyl-transferase_TMTC"/>
</dbReference>
<evidence type="ECO:0000256" key="1">
    <source>
        <dbReference type="ARBA" id="ARBA00022737"/>
    </source>
</evidence>
<sequence>MAKVNRFTGSKAINSGVLALLLTVVIVSVYLAGKSGPFLADDYPNIIDNQGVALQGLSAKELAAAWSGNTSGPFKRPLASLTFALNYFYAGQQFDPVPFKLANIGIHVINSFLVFLLSCQLFQIASPNSPVRKLAFLSALIWAVHPLQLTSVLYVVQRMNSMACMFMLSGFLVFLKGRLQLEKPAGLPFMVLGCVLGTGLGLLSKENALLLPLLIFVSEVTLLPPIPIASRFKVYSYYLVTVILPVLFGLAYLLTHPEYVLGGYLTREFTLAERLMSEARILFYYLGLLFYPDNTQLSLAHDDFVLSKGLFQPIGTVLSITGIVVLIVVAIYNTCQNKTRFLNFAVLWFFVGHAMESTIFSLELIYEHRNYLPSIGIVLALVALLYELLTKQISSGLLNGLYACIIGSLALATHTRAAIWSNLDSFSYFEVRNHPGSVRANSAYANNLELKRGPNAETYQYYLTASKLNVFEVSTLIEMFMELNRLINFQGVAKNQKYAALPMRYDEPLVLDVKYMEALRDLVHKEVLHRISDKSHPLRTMDSIRTAATCLINGDYECKTIAVNVLEWSDAALMQPNFTDKPMMHLIKAKVYFTQGQTESTFEEMDRAIALDPNRMYFRAEKAYLFIELNEYDKAEDVIREAELLGVANGFDAKEFQKLRDAIVYKKAIAQTTKAIISPSDIIQHP</sequence>
<proteinExistence type="predicted"/>
<keyword evidence="1" id="KW-0677">Repeat</keyword>
<feature type="transmembrane region" description="Helical" evidence="4">
    <location>
        <begin position="134"/>
        <end position="153"/>
    </location>
</feature>
<evidence type="ECO:0008006" key="7">
    <source>
        <dbReference type="Google" id="ProtNLM"/>
    </source>
</evidence>
<dbReference type="Gene3D" id="1.25.40.10">
    <property type="entry name" value="Tetratricopeptide repeat domain"/>
    <property type="match status" value="1"/>
</dbReference>
<feature type="transmembrane region" description="Helical" evidence="4">
    <location>
        <begin position="187"/>
        <end position="203"/>
    </location>
</feature>
<feature type="transmembrane region" description="Helical" evidence="4">
    <location>
        <begin position="209"/>
        <end position="228"/>
    </location>
</feature>
<feature type="transmembrane region" description="Helical" evidence="4">
    <location>
        <begin position="310"/>
        <end position="332"/>
    </location>
</feature>
<evidence type="ECO:0000256" key="2">
    <source>
        <dbReference type="ARBA" id="ARBA00022803"/>
    </source>
</evidence>
<evidence type="ECO:0000256" key="3">
    <source>
        <dbReference type="PROSITE-ProRule" id="PRU00339"/>
    </source>
</evidence>
<feature type="transmembrane region" description="Helical" evidence="4">
    <location>
        <begin position="235"/>
        <end position="254"/>
    </location>
</feature>
<accession>A0ABR9DC51</accession>
<evidence type="ECO:0000313" key="6">
    <source>
        <dbReference type="Proteomes" id="UP000641152"/>
    </source>
</evidence>
<evidence type="ECO:0000313" key="5">
    <source>
        <dbReference type="EMBL" id="MBD9360690.1"/>
    </source>
</evidence>
<dbReference type="PANTHER" id="PTHR44227">
    <property type="match status" value="1"/>
</dbReference>
<feature type="transmembrane region" description="Helical" evidence="4">
    <location>
        <begin position="401"/>
        <end position="420"/>
    </location>
</feature>
<comment type="caution">
    <text evidence="5">The sequence shown here is derived from an EMBL/GenBank/DDBJ whole genome shotgun (WGS) entry which is preliminary data.</text>
</comment>
<dbReference type="InterPro" id="IPR011990">
    <property type="entry name" value="TPR-like_helical_dom_sf"/>
</dbReference>
<feature type="transmembrane region" description="Helical" evidence="4">
    <location>
        <begin position="344"/>
        <end position="365"/>
    </location>
</feature>
<feature type="transmembrane region" description="Helical" evidence="4">
    <location>
        <begin position="104"/>
        <end position="122"/>
    </location>
</feature>
<dbReference type="InterPro" id="IPR019734">
    <property type="entry name" value="TPR_rpt"/>
</dbReference>
<dbReference type="Proteomes" id="UP000641152">
    <property type="component" value="Unassembled WGS sequence"/>
</dbReference>
<feature type="repeat" description="TPR" evidence="3">
    <location>
        <begin position="582"/>
        <end position="615"/>
    </location>
</feature>
<keyword evidence="6" id="KW-1185">Reference proteome</keyword>
<feature type="transmembrane region" description="Helical" evidence="4">
    <location>
        <begin position="12"/>
        <end position="33"/>
    </location>
</feature>
<dbReference type="EMBL" id="JACXST010000001">
    <property type="protein sequence ID" value="MBD9360690.1"/>
    <property type="molecule type" value="Genomic_DNA"/>
</dbReference>
<keyword evidence="2 3" id="KW-0802">TPR repeat</keyword>
<dbReference type="PROSITE" id="PS50005">
    <property type="entry name" value="TPR"/>
    <property type="match status" value="1"/>
</dbReference>
<dbReference type="SUPFAM" id="SSF48452">
    <property type="entry name" value="TPR-like"/>
    <property type="match status" value="1"/>
</dbReference>
<feature type="transmembrane region" description="Helical" evidence="4">
    <location>
        <begin position="371"/>
        <end position="389"/>
    </location>
</feature>
<keyword evidence="4" id="KW-0472">Membrane</keyword>
<dbReference type="PANTHER" id="PTHR44227:SF3">
    <property type="entry name" value="PROTEIN O-MANNOSYL-TRANSFERASE TMTC4"/>
    <property type="match status" value="1"/>
</dbReference>
<gene>
    <name evidence="5" type="ORF">EBB_09095</name>
</gene>
<reference evidence="5 6" key="1">
    <citation type="submission" date="2020-09" db="EMBL/GenBank/DDBJ databases">
        <title>Methylomonas albis sp. nov. and Methylomonas fluvii sp. nov.: Two cold-adapted methanotrophs from the River Elbe and an amended description of Methylovulum psychrotolerans strain Eb1.</title>
        <authorList>
            <person name="Bussmann I.K."/>
            <person name="Klings K.-W."/>
            <person name="Warnstedt J."/>
            <person name="Hoppert M."/>
            <person name="Saborowski A."/>
            <person name="Horn F."/>
            <person name="Liebner S."/>
        </authorList>
    </citation>
    <scope>NUCLEOTIDE SEQUENCE [LARGE SCALE GENOMIC DNA]</scope>
    <source>
        <strain evidence="5 6">EbB</strain>
    </source>
</reference>
<keyword evidence="4" id="KW-1133">Transmembrane helix</keyword>
<name>A0ABR9DC51_9GAMM</name>
<evidence type="ECO:0000256" key="4">
    <source>
        <dbReference type="SAM" id="Phobius"/>
    </source>
</evidence>
<protein>
    <recommendedName>
        <fullName evidence="7">Tetratricopeptide repeat protein</fullName>
    </recommendedName>
</protein>
<organism evidence="5 6">
    <name type="scientific">Methylomonas fluvii</name>
    <dbReference type="NCBI Taxonomy" id="1854564"/>
    <lineage>
        <taxon>Bacteria</taxon>
        <taxon>Pseudomonadati</taxon>
        <taxon>Pseudomonadota</taxon>
        <taxon>Gammaproteobacteria</taxon>
        <taxon>Methylococcales</taxon>
        <taxon>Methylococcaceae</taxon>
        <taxon>Methylomonas</taxon>
    </lineage>
</organism>